<dbReference type="FunFam" id="3.90.640.10:FF:000003">
    <property type="entry name" value="Molecular chaperone DnaK"/>
    <property type="match status" value="1"/>
</dbReference>
<dbReference type="PROSITE" id="PS01036">
    <property type="entry name" value="HSP70_3"/>
    <property type="match status" value="1"/>
</dbReference>
<proteinExistence type="inferred from homology"/>
<evidence type="ECO:0000256" key="3">
    <source>
        <dbReference type="ARBA" id="ARBA00022640"/>
    </source>
</evidence>
<feature type="domain" description="RNase H type-1" evidence="9">
    <location>
        <begin position="1013"/>
        <end position="1143"/>
    </location>
</feature>
<dbReference type="EMBL" id="OIVN01004246">
    <property type="protein sequence ID" value="SPD16286.1"/>
    <property type="molecule type" value="Genomic_DNA"/>
</dbReference>
<feature type="coiled-coil region" evidence="7">
    <location>
        <begin position="312"/>
        <end position="339"/>
    </location>
</feature>
<dbReference type="PROSITE" id="PS50879">
    <property type="entry name" value="RNASE_H_1"/>
    <property type="match status" value="1"/>
</dbReference>
<dbReference type="Gene3D" id="3.90.640.10">
    <property type="entry name" value="Actin, Chain A, domain 4"/>
    <property type="match status" value="1"/>
</dbReference>
<accession>A0A2N9HQ75</accession>
<dbReference type="NCBIfam" id="NF001413">
    <property type="entry name" value="PRK00290.1"/>
    <property type="match status" value="1"/>
</dbReference>
<dbReference type="GO" id="GO:0005524">
    <property type="term" value="F:ATP binding"/>
    <property type="evidence" value="ECO:0007669"/>
    <property type="project" value="UniProtKB-KW"/>
</dbReference>
<dbReference type="GO" id="GO:0140662">
    <property type="term" value="F:ATP-dependent protein folding chaperone"/>
    <property type="evidence" value="ECO:0007669"/>
    <property type="project" value="InterPro"/>
</dbReference>
<dbReference type="SUPFAM" id="SSF100934">
    <property type="entry name" value="Heat shock protein 70kD (HSP70), C-terminal subdomain"/>
    <property type="match status" value="1"/>
</dbReference>
<dbReference type="FunFam" id="3.30.420.40:FF:000004">
    <property type="entry name" value="Molecular chaperone DnaK"/>
    <property type="match status" value="1"/>
</dbReference>
<dbReference type="Gene3D" id="3.30.420.40">
    <property type="match status" value="2"/>
</dbReference>
<dbReference type="FunFam" id="2.60.34.10:FF:000008">
    <property type="entry name" value="Stromal 70 kDa heat shock-related protein"/>
    <property type="match status" value="1"/>
</dbReference>
<dbReference type="InterPro" id="IPR002156">
    <property type="entry name" value="RNaseH_domain"/>
</dbReference>
<dbReference type="GO" id="GO:0003676">
    <property type="term" value="F:nucleic acid binding"/>
    <property type="evidence" value="ECO:0007669"/>
    <property type="project" value="InterPro"/>
</dbReference>
<evidence type="ECO:0000256" key="7">
    <source>
        <dbReference type="SAM" id="Coils"/>
    </source>
</evidence>
<dbReference type="InterPro" id="IPR018181">
    <property type="entry name" value="Heat_shock_70_CS"/>
</dbReference>
<dbReference type="PROSITE" id="PS00329">
    <property type="entry name" value="HSP70_2"/>
    <property type="match status" value="1"/>
</dbReference>
<keyword evidence="2" id="KW-0150">Chloroplast</keyword>
<evidence type="ECO:0000256" key="4">
    <source>
        <dbReference type="ARBA" id="ARBA00022741"/>
    </source>
</evidence>
<dbReference type="AlphaFoldDB" id="A0A2N9HQ75"/>
<dbReference type="GO" id="GO:0009570">
    <property type="term" value="C:chloroplast stroma"/>
    <property type="evidence" value="ECO:0007669"/>
    <property type="project" value="UniProtKB-SubCell"/>
</dbReference>
<dbReference type="InterPro" id="IPR036397">
    <property type="entry name" value="RNaseH_sf"/>
</dbReference>
<dbReference type="HAMAP" id="MF_00332">
    <property type="entry name" value="DnaK"/>
    <property type="match status" value="1"/>
</dbReference>
<keyword evidence="3" id="KW-0934">Plastid</keyword>
<dbReference type="GO" id="GO:0009408">
    <property type="term" value="P:response to heat"/>
    <property type="evidence" value="ECO:0007669"/>
    <property type="project" value="UniProtKB-ARBA"/>
</dbReference>
<dbReference type="SUPFAM" id="SSF53098">
    <property type="entry name" value="Ribonuclease H-like"/>
    <property type="match status" value="1"/>
</dbReference>
<dbReference type="Pfam" id="PF13456">
    <property type="entry name" value="RVT_3"/>
    <property type="match status" value="1"/>
</dbReference>
<dbReference type="InterPro" id="IPR012725">
    <property type="entry name" value="Chaperone_DnaK"/>
</dbReference>
<sequence>MATSAATHFHFYPACSHKPNRNTCSTLTSSRNVFLGQLPKTKCNSKCSSSSRRRRRSGNNGVMVVCEKVVGIDLGTTNSAVAAMEGGKPTIVTNAEGQRTTPSVVAYTKNGDRLVGQIAKRQAVVNPENTFFSVKRFIGRKMSEVDEEAKQVSYKVVRDENGNVKLECPALGKQFAAEEISAQVLRKLVEDASKFLNDEVSKAVITVPAYFNDSQRTATKDAGRIAGLDVLRIINEPTAASLAYGFEKKNNETILVFDLGGGTFDVSVLEVGDGVFEVLSTSGDTHLGGDDFDKRIVDWLAQNFKRDEGIDLLKDKQALQRLTETAEKAKMELSTLTQTNISLPFITATADGPKHIDTTLTRVKFEMPFGKLAGFSLVFRFARLLILKIFFLLRAPVEIALRDAKLSFKDIDEVILVGGSTRIPAVQELVRKMTGKEPNVTVNPDEVVALGAAVQAGVLAGEVSDIVLLDVTPLSLGLETLGGVMTKIIPKNTTLPTSKSEVFSTAADGQTSVEINVYQGEREFVRDNKSLGSFRLDGIPPAPRGVPQIEVKFDIDANGILFVTAVDKGTGKKQNITITGASTLPSDEPNYVTKPHLCMYKIKTLQVDRMGKEAEKFAKEDKEKRDAIDTKNQADSVLYQTKKQLKELGDKVPGPVKEKVEAKVKELKNAISGGSTQAIKDAMTALNQEVMQLGQSIYSQPSQLGVGPVSGTGSSGSTGKAANGDDVIEANFTDSNYDVHHSSCQPSSPPMINVFWRMAGNCDDLSIWEDTLRVCDVVEGVNLWNLSILSLDIPVGTREAIKAMWICPNSSLADKRVWDTVGGDFKLGKAYSIACNNFSDCPSSNPSSWIWKVRTSPRIMFFLWQYYHLSVPVRETLASRGMNIPTFCPRCLHPNESLIHMLRDCPDSIAFWNSFRFPTLGFQFYSASLLDWIHNNCNAYSTHDHNIPWQTLFSFGIWSLWLRRNQFVFKPASSFLDPVINAISYASEFFYLIGNCSKEKSRISTSIKWVPPPLGWFKLNTDGSSLGNPGMAGGGGVIRNHVGDWEGGFSRAIGVTTSVQAELRALKDGLELAIELGILNLEIEMDSLVAVELVNSITTPNVFLSAIVTDCRSLMERFELCSLKHIFREANGCADVLAKAGCVQSSDFLSFSNAPAHVLEALAFDVSNATRFRLISS</sequence>
<dbReference type="SUPFAM" id="SSF100920">
    <property type="entry name" value="Heat shock protein 70kD (HSP70), peptide-binding domain"/>
    <property type="match status" value="1"/>
</dbReference>
<dbReference type="InterPro" id="IPR026960">
    <property type="entry name" value="RVT-Znf"/>
</dbReference>
<dbReference type="Gene3D" id="3.30.420.10">
    <property type="entry name" value="Ribonuclease H-like superfamily/Ribonuclease H"/>
    <property type="match status" value="1"/>
</dbReference>
<keyword evidence="5" id="KW-0067">ATP-binding</keyword>
<dbReference type="Gene3D" id="1.20.1270.10">
    <property type="match status" value="1"/>
</dbReference>
<dbReference type="Pfam" id="PF13966">
    <property type="entry name" value="zf-RVT"/>
    <property type="match status" value="1"/>
</dbReference>
<dbReference type="GO" id="GO:0004523">
    <property type="term" value="F:RNA-DNA hybrid ribonuclease activity"/>
    <property type="evidence" value="ECO:0007669"/>
    <property type="project" value="InterPro"/>
</dbReference>
<dbReference type="FunFam" id="1.20.1270.10:FF:000001">
    <property type="entry name" value="Molecular chaperone DnaK"/>
    <property type="match status" value="1"/>
</dbReference>
<evidence type="ECO:0000256" key="5">
    <source>
        <dbReference type="ARBA" id="ARBA00022840"/>
    </source>
</evidence>
<dbReference type="SUPFAM" id="SSF53067">
    <property type="entry name" value="Actin-like ATPase domain"/>
    <property type="match status" value="2"/>
</dbReference>
<dbReference type="Gene3D" id="2.60.34.10">
    <property type="entry name" value="Substrate Binding Domain Of DNAk, Chain A, domain 1"/>
    <property type="match status" value="1"/>
</dbReference>
<dbReference type="InterPro" id="IPR012337">
    <property type="entry name" value="RNaseH-like_sf"/>
</dbReference>
<evidence type="ECO:0000256" key="8">
    <source>
        <dbReference type="SAM" id="MobiDB-lite"/>
    </source>
</evidence>
<reference evidence="10" key="1">
    <citation type="submission" date="2018-02" db="EMBL/GenBank/DDBJ databases">
        <authorList>
            <person name="Cohen D.B."/>
            <person name="Kent A.D."/>
        </authorList>
    </citation>
    <scope>NUCLEOTIDE SEQUENCE</scope>
</reference>
<dbReference type="CDD" id="cd10234">
    <property type="entry name" value="ASKHA_NBD_HSP70_DnaK-like"/>
    <property type="match status" value="1"/>
</dbReference>
<keyword evidence="6" id="KW-0346">Stress response</keyword>
<dbReference type="InterPro" id="IPR029048">
    <property type="entry name" value="HSP70_C_sf"/>
</dbReference>
<dbReference type="CDD" id="cd06222">
    <property type="entry name" value="RNase_H_like"/>
    <property type="match status" value="1"/>
</dbReference>
<dbReference type="PROSITE" id="PS00297">
    <property type="entry name" value="HSP70_1"/>
    <property type="match status" value="1"/>
</dbReference>
<name>A0A2N9HQ75_FAGSY</name>
<protein>
    <recommendedName>
        <fullName evidence="9">RNase H type-1 domain-containing protein</fullName>
    </recommendedName>
</protein>
<evidence type="ECO:0000259" key="9">
    <source>
        <dbReference type="PROSITE" id="PS50879"/>
    </source>
</evidence>
<evidence type="ECO:0000256" key="6">
    <source>
        <dbReference type="ARBA" id="ARBA00023016"/>
    </source>
</evidence>
<keyword evidence="7" id="KW-0175">Coiled coil</keyword>
<dbReference type="PANTHER" id="PTHR19375">
    <property type="entry name" value="HEAT SHOCK PROTEIN 70KDA"/>
    <property type="match status" value="1"/>
</dbReference>
<evidence type="ECO:0000256" key="1">
    <source>
        <dbReference type="ARBA" id="ARBA00004470"/>
    </source>
</evidence>
<feature type="region of interest" description="Disordered" evidence="8">
    <location>
        <begin position="704"/>
        <end position="723"/>
    </location>
</feature>
<dbReference type="InterPro" id="IPR029047">
    <property type="entry name" value="HSP70_peptide-bd_sf"/>
</dbReference>
<gene>
    <name evidence="10" type="ORF">FSB_LOCUS44168</name>
</gene>
<dbReference type="InterPro" id="IPR044730">
    <property type="entry name" value="RNase_H-like_dom_plant"/>
</dbReference>
<dbReference type="PRINTS" id="PR00301">
    <property type="entry name" value="HEATSHOCK70"/>
</dbReference>
<organism evidence="10">
    <name type="scientific">Fagus sylvatica</name>
    <name type="common">Beechnut</name>
    <dbReference type="NCBI Taxonomy" id="28930"/>
    <lineage>
        <taxon>Eukaryota</taxon>
        <taxon>Viridiplantae</taxon>
        <taxon>Streptophyta</taxon>
        <taxon>Embryophyta</taxon>
        <taxon>Tracheophyta</taxon>
        <taxon>Spermatophyta</taxon>
        <taxon>Magnoliopsida</taxon>
        <taxon>eudicotyledons</taxon>
        <taxon>Gunneridae</taxon>
        <taxon>Pentapetalae</taxon>
        <taxon>rosids</taxon>
        <taxon>fabids</taxon>
        <taxon>Fagales</taxon>
        <taxon>Fagaceae</taxon>
        <taxon>Fagus</taxon>
    </lineage>
</organism>
<dbReference type="GO" id="GO:0051082">
    <property type="term" value="F:unfolded protein binding"/>
    <property type="evidence" value="ECO:0007669"/>
    <property type="project" value="InterPro"/>
</dbReference>
<evidence type="ECO:0000256" key="2">
    <source>
        <dbReference type="ARBA" id="ARBA00022528"/>
    </source>
</evidence>
<keyword evidence="4" id="KW-0547">Nucleotide-binding</keyword>
<comment type="subcellular location">
    <subcellularLocation>
        <location evidence="1">Plastid</location>
        <location evidence="1">Chloroplast stroma</location>
    </subcellularLocation>
</comment>
<dbReference type="InterPro" id="IPR013126">
    <property type="entry name" value="Hsp_70_fam"/>
</dbReference>
<dbReference type="InterPro" id="IPR043129">
    <property type="entry name" value="ATPase_NBD"/>
</dbReference>
<evidence type="ECO:0000313" key="10">
    <source>
        <dbReference type="EMBL" id="SPD16286.1"/>
    </source>
</evidence>
<dbReference type="NCBIfam" id="TIGR02350">
    <property type="entry name" value="prok_dnaK"/>
    <property type="match status" value="1"/>
</dbReference>
<dbReference type="Pfam" id="PF00012">
    <property type="entry name" value="HSP70"/>
    <property type="match status" value="1"/>
</dbReference>